<reference evidence="2" key="1">
    <citation type="journal article" date="2014" name="Int. J. Syst. Evol. Microbiol.">
        <title>Complete genome sequence of Corynebacterium casei LMG S-19264T (=DSM 44701T), isolated from a smear-ripened cheese.</title>
        <authorList>
            <consortium name="US DOE Joint Genome Institute (JGI-PGF)"/>
            <person name="Walter F."/>
            <person name="Albersmeier A."/>
            <person name="Kalinowski J."/>
            <person name="Ruckert C."/>
        </authorList>
    </citation>
    <scope>NUCLEOTIDE SEQUENCE</scope>
    <source>
        <strain evidence="2">JCM 4434</strain>
    </source>
</reference>
<protein>
    <submittedName>
        <fullName evidence="3">Uncharacterized protein</fullName>
    </submittedName>
</protein>
<organism evidence="3 4">
    <name type="scientific">Kitasatospora aureofaciens</name>
    <name type="common">Streptomyces aureofaciens</name>
    <dbReference type="NCBI Taxonomy" id="1894"/>
    <lineage>
        <taxon>Bacteria</taxon>
        <taxon>Bacillati</taxon>
        <taxon>Actinomycetota</taxon>
        <taxon>Actinomycetes</taxon>
        <taxon>Kitasatosporales</taxon>
        <taxon>Streptomycetaceae</taxon>
        <taxon>Kitasatospora</taxon>
    </lineage>
</organism>
<dbReference type="Proteomes" id="UP000037395">
    <property type="component" value="Unassembled WGS sequence"/>
</dbReference>
<proteinExistence type="predicted"/>
<dbReference type="EMBL" id="JPRF03000065">
    <property type="protein sequence ID" value="OEV33565.1"/>
    <property type="molecule type" value="Genomic_DNA"/>
</dbReference>
<dbReference type="EMBL" id="BMUB01000002">
    <property type="protein sequence ID" value="GGU61026.1"/>
    <property type="molecule type" value="Genomic_DNA"/>
</dbReference>
<evidence type="ECO:0000313" key="4">
    <source>
        <dbReference type="Proteomes" id="UP000037395"/>
    </source>
</evidence>
<accession>A0A8H9HES1</accession>
<dbReference type="RefSeq" id="WP_030282689.1">
    <property type="nucleotide sequence ID" value="NZ_BMUB01000002.1"/>
</dbReference>
<reference evidence="4" key="3">
    <citation type="submission" date="2016-08" db="EMBL/GenBank/DDBJ databases">
        <title>Sequencing, assembly and comparative genomics of S. aureofaciens ATCC 10762.</title>
        <authorList>
            <person name="Gradnigo J.S."/>
            <person name="Johnson N."/>
            <person name="Somerville G.A."/>
        </authorList>
    </citation>
    <scope>NUCLEOTIDE SEQUENCE [LARGE SCALE GENOMIC DNA]</scope>
    <source>
        <strain evidence="4">ATCC 10762 / DSM 40127 / CCM 3239 / JCM 4008 / LMG 5968 / NBRC 12843 / NCIMB 8234 / A-377</strain>
    </source>
</reference>
<keyword evidence="4" id="KW-1185">Reference proteome</keyword>
<reference evidence="2" key="5">
    <citation type="submission" date="2020-09" db="EMBL/GenBank/DDBJ databases">
        <authorList>
            <person name="Sun Q."/>
            <person name="Ohkuma M."/>
        </authorList>
    </citation>
    <scope>NUCLEOTIDE SEQUENCE</scope>
    <source>
        <strain evidence="2">JCM 4434</strain>
    </source>
</reference>
<evidence type="ECO:0000256" key="1">
    <source>
        <dbReference type="SAM" id="MobiDB-lite"/>
    </source>
</evidence>
<dbReference type="OrthoDB" id="4328060at2"/>
<reference evidence="3" key="4">
    <citation type="submission" date="2016-08" db="EMBL/GenBank/DDBJ databases">
        <title>Sequencing, Assembly and Comparative Genomics of S. aureofaciens ATCC 10762.</title>
        <authorList>
            <person name="Gradnigo J.S."/>
            <person name="Johnson N."/>
            <person name="Somerville G.A."/>
        </authorList>
    </citation>
    <scope>NUCLEOTIDE SEQUENCE [LARGE SCALE GENOMIC DNA]</scope>
    <source>
        <strain evidence="3">ATCC 10762</strain>
    </source>
</reference>
<reference evidence="3 4" key="2">
    <citation type="submission" date="2014-07" db="EMBL/GenBank/DDBJ databases">
        <authorList>
            <person name="Zhang J.E."/>
            <person name="Yang H."/>
            <person name="Guo J."/>
            <person name="Deng Z."/>
            <person name="Luo H."/>
            <person name="Luo M."/>
            <person name="Zhao B."/>
        </authorList>
    </citation>
    <scope>NUCLEOTIDE SEQUENCE [LARGE SCALE GENOMIC DNA]</scope>
    <source>
        <strain evidence="3">ATCC 10762</strain>
        <strain evidence="4">ATCC 10762 / DSM 40127 / CCM 3239 / JCM 4008 / LMG 5968 / NBRC 12843 / NCIMB 8234 / A-377</strain>
    </source>
</reference>
<evidence type="ECO:0000313" key="3">
    <source>
        <dbReference type="EMBL" id="OEV33565.1"/>
    </source>
</evidence>
<dbReference type="Proteomes" id="UP000610124">
    <property type="component" value="Unassembled WGS sequence"/>
</dbReference>
<accession>A0A1E7MYP9</accession>
<dbReference type="KEGG" id="kau:B6264_18730"/>
<gene>
    <name evidence="2" type="ORF">GCM10010502_09550</name>
    <name evidence="3" type="ORF">HS99_0013510</name>
</gene>
<dbReference type="AlphaFoldDB" id="A0A1E7MYP9"/>
<feature type="compositionally biased region" description="Low complexity" evidence="1">
    <location>
        <begin position="53"/>
        <end position="72"/>
    </location>
</feature>
<evidence type="ECO:0000313" key="2">
    <source>
        <dbReference type="EMBL" id="GGU61026.1"/>
    </source>
</evidence>
<sequence length="72" mass="7756">MQMQVRIRSVGAALRFAESVLLAPGQRHARRNAWAAVCENREYAADRRHDALGSSRASAGAAPAPGARSVRQ</sequence>
<dbReference type="GeneID" id="97484123"/>
<name>A0A1E7MYP9_KITAU</name>
<feature type="region of interest" description="Disordered" evidence="1">
    <location>
        <begin position="48"/>
        <end position="72"/>
    </location>
</feature>
<comment type="caution">
    <text evidence="3">The sequence shown here is derived from an EMBL/GenBank/DDBJ whole genome shotgun (WGS) entry which is preliminary data.</text>
</comment>